<dbReference type="CDD" id="cd00010">
    <property type="entry name" value="AAI_LTSS"/>
    <property type="match status" value="1"/>
</dbReference>
<dbReference type="InterPro" id="IPR036312">
    <property type="entry name" value="Bifun_inhib/LTP/seed_sf"/>
</dbReference>
<dbReference type="Gene3D" id="1.10.110.10">
    <property type="entry name" value="Plant lipid-transfer and hydrophobic proteins"/>
    <property type="match status" value="1"/>
</dbReference>
<comment type="subcellular location">
    <subcellularLocation>
        <location evidence="1">Cell membrane</location>
        <topology evidence="1">Lipid-anchor</topology>
        <topology evidence="1">GPI-anchor</topology>
    </subcellularLocation>
</comment>
<evidence type="ECO:0000256" key="4">
    <source>
        <dbReference type="ARBA" id="ARBA00022622"/>
    </source>
</evidence>
<evidence type="ECO:0000256" key="10">
    <source>
        <dbReference type="SAM" id="SignalP"/>
    </source>
</evidence>
<evidence type="ECO:0000256" key="5">
    <source>
        <dbReference type="ARBA" id="ARBA00022729"/>
    </source>
</evidence>
<proteinExistence type="inferred from homology"/>
<feature type="domain" description="Bifunctional inhibitor/plant lipid transfer protein/seed storage helical" evidence="11">
    <location>
        <begin position="15"/>
        <end position="111"/>
    </location>
</feature>
<dbReference type="AlphaFoldDB" id="A0A2N9F5F1"/>
<protein>
    <recommendedName>
        <fullName evidence="11">Bifunctional inhibitor/plant lipid transfer protein/seed storage helical domain-containing protein</fullName>
    </recommendedName>
</protein>
<evidence type="ECO:0000256" key="7">
    <source>
        <dbReference type="ARBA" id="ARBA00023180"/>
    </source>
</evidence>
<dbReference type="InterPro" id="IPR016140">
    <property type="entry name" value="Bifunc_inhib/LTP/seed_store"/>
</dbReference>
<keyword evidence="4" id="KW-0336">GPI-anchor</keyword>
<keyword evidence="8" id="KW-0449">Lipoprotein</keyword>
<dbReference type="GO" id="GO:0005886">
    <property type="term" value="C:plasma membrane"/>
    <property type="evidence" value="ECO:0007669"/>
    <property type="project" value="UniProtKB-SubCell"/>
</dbReference>
<evidence type="ECO:0000313" key="12">
    <source>
        <dbReference type="EMBL" id="SPC82121.1"/>
    </source>
</evidence>
<organism evidence="12">
    <name type="scientific">Fagus sylvatica</name>
    <name type="common">Beechnut</name>
    <dbReference type="NCBI Taxonomy" id="28930"/>
    <lineage>
        <taxon>Eukaryota</taxon>
        <taxon>Viridiplantae</taxon>
        <taxon>Streptophyta</taxon>
        <taxon>Embryophyta</taxon>
        <taxon>Tracheophyta</taxon>
        <taxon>Spermatophyta</taxon>
        <taxon>Magnoliopsida</taxon>
        <taxon>eudicotyledons</taxon>
        <taxon>Gunneridae</taxon>
        <taxon>Pentapetalae</taxon>
        <taxon>rosids</taxon>
        <taxon>fabids</taxon>
        <taxon>Fagales</taxon>
        <taxon>Fagaceae</taxon>
        <taxon>Fagus</taxon>
    </lineage>
</organism>
<evidence type="ECO:0000256" key="8">
    <source>
        <dbReference type="ARBA" id="ARBA00023288"/>
    </source>
</evidence>
<evidence type="ECO:0000256" key="1">
    <source>
        <dbReference type="ARBA" id="ARBA00004609"/>
    </source>
</evidence>
<evidence type="ECO:0000259" key="11">
    <source>
        <dbReference type="Pfam" id="PF14368"/>
    </source>
</evidence>
<reference evidence="12" key="1">
    <citation type="submission" date="2018-02" db="EMBL/GenBank/DDBJ databases">
        <authorList>
            <person name="Cohen D.B."/>
            <person name="Kent A.D."/>
        </authorList>
    </citation>
    <scope>NUCLEOTIDE SEQUENCE</scope>
</reference>
<accession>A0A2N9F5F1</accession>
<feature type="compositionally biased region" description="Low complexity" evidence="9">
    <location>
        <begin position="120"/>
        <end position="146"/>
    </location>
</feature>
<dbReference type="SUPFAM" id="SSF47699">
    <property type="entry name" value="Bifunctional inhibitor/lipid-transfer protein/seed storage 2S albumin"/>
    <property type="match status" value="1"/>
</dbReference>
<feature type="chain" id="PRO_5014673484" description="Bifunctional inhibitor/plant lipid transfer protein/seed storage helical domain-containing protein" evidence="10">
    <location>
        <begin position="27"/>
        <end position="212"/>
    </location>
</feature>
<dbReference type="InterPro" id="IPR043325">
    <property type="entry name" value="LTSS"/>
</dbReference>
<dbReference type="PANTHER" id="PTHR33044">
    <property type="entry name" value="BIFUNCTIONAL INHIBITOR/LIPID-TRANSFER PROTEIN/SEED STORAGE 2S ALBUMIN SUPERFAMILY PROTEIN-RELATED"/>
    <property type="match status" value="1"/>
</dbReference>
<feature type="region of interest" description="Disordered" evidence="9">
    <location>
        <begin position="120"/>
        <end position="192"/>
    </location>
</feature>
<gene>
    <name evidence="12" type="ORF">FSB_LOCUS10003</name>
</gene>
<dbReference type="Pfam" id="PF14368">
    <property type="entry name" value="LTP_2"/>
    <property type="match status" value="1"/>
</dbReference>
<evidence type="ECO:0000256" key="9">
    <source>
        <dbReference type="SAM" id="MobiDB-lite"/>
    </source>
</evidence>
<comment type="similarity">
    <text evidence="2">Belongs to the plant LTP family.</text>
</comment>
<name>A0A2N9F5F1_FAGSY</name>
<keyword evidence="5 10" id="KW-0732">Signal</keyword>
<evidence type="ECO:0000256" key="6">
    <source>
        <dbReference type="ARBA" id="ARBA00023157"/>
    </source>
</evidence>
<evidence type="ECO:0000256" key="3">
    <source>
        <dbReference type="ARBA" id="ARBA00022475"/>
    </source>
</evidence>
<keyword evidence="6" id="KW-1015">Disulfide bond</keyword>
<feature type="signal peptide" evidence="10">
    <location>
        <begin position="1"/>
        <end position="26"/>
    </location>
</feature>
<sequence length="212" mass="21777">MELFVPFPRLVPVLAMVVVLILPVYGQINTPCSASMISSFTPCMGFVTNSTANGTSPTSDCCNSMKSLTTNGMGCLCLILTGNIPFQMPINRTLAISLPRACNTAGIPLQCKASASPIPAPGPASLAPTTLPGLSPSPSPEGSSVPDPISPSQAPESDTTPLLPPPSTVSSEAPTTNTGSRPVLTPSAAMPSHSLSSPLLLFVLGFFVMNYC</sequence>
<keyword evidence="3" id="KW-1003">Cell membrane</keyword>
<keyword evidence="4" id="KW-0472">Membrane</keyword>
<evidence type="ECO:0000256" key="2">
    <source>
        <dbReference type="ARBA" id="ARBA00009748"/>
    </source>
</evidence>
<keyword evidence="7" id="KW-0325">Glycoprotein</keyword>
<dbReference type="EMBL" id="OIVN01000557">
    <property type="protein sequence ID" value="SPC82121.1"/>
    <property type="molecule type" value="Genomic_DNA"/>
</dbReference>
<dbReference type="GO" id="GO:0098552">
    <property type="term" value="C:side of membrane"/>
    <property type="evidence" value="ECO:0007669"/>
    <property type="project" value="UniProtKB-KW"/>
</dbReference>